<evidence type="ECO:0000256" key="5">
    <source>
        <dbReference type="ARBA" id="ARBA00023274"/>
    </source>
</evidence>
<dbReference type="HAMAP" id="MF_01369_B">
    <property type="entry name" value="Ribosomal_uL23_B"/>
    <property type="match status" value="1"/>
</dbReference>
<dbReference type="InterPro" id="IPR001014">
    <property type="entry name" value="Ribosomal_uL23_CS"/>
</dbReference>
<name>A0A5S5AI74_9FIRM</name>
<evidence type="ECO:0000313" key="8">
    <source>
        <dbReference type="EMBL" id="TYP50309.1"/>
    </source>
</evidence>
<dbReference type="EMBL" id="VNHO01000027">
    <property type="protein sequence ID" value="TYP50309.1"/>
    <property type="molecule type" value="Genomic_DNA"/>
</dbReference>
<comment type="function">
    <text evidence="6">One of the early assembly proteins it binds 23S rRNA. One of the proteins that surrounds the polypeptide exit tunnel on the outside of the ribosome. Forms the main docking site for trigger factor binding to the ribosome.</text>
</comment>
<evidence type="ECO:0000256" key="3">
    <source>
        <dbReference type="ARBA" id="ARBA00022884"/>
    </source>
</evidence>
<dbReference type="InterPro" id="IPR013025">
    <property type="entry name" value="Ribosomal_uL23-like"/>
</dbReference>
<comment type="similarity">
    <text evidence="1 6 7">Belongs to the universal ribosomal protein uL23 family.</text>
</comment>
<dbReference type="SUPFAM" id="SSF54189">
    <property type="entry name" value="Ribosomal proteins S24e, L23 and L15e"/>
    <property type="match status" value="1"/>
</dbReference>
<dbReference type="InterPro" id="IPR012677">
    <property type="entry name" value="Nucleotide-bd_a/b_plait_sf"/>
</dbReference>
<comment type="subunit">
    <text evidence="6">Part of the 50S ribosomal subunit. Contacts protein L29, and trigger factor when it is bound to the ribosome.</text>
</comment>
<dbReference type="AlphaFoldDB" id="A0A5S5AI74"/>
<dbReference type="NCBIfam" id="NF004366">
    <property type="entry name" value="PRK05738.3-2"/>
    <property type="match status" value="1"/>
</dbReference>
<sequence length="96" mass="11208">MKDPHDIIIRPWITEKSMAMKEEKKYTFVVHPNANKTEIKNAVEAVFGVKVEKVNTINMRGKKKRMGLHEGKRPDWKKAIVTLKKDSKPIEFFESL</sequence>
<keyword evidence="4 6" id="KW-0689">Ribosomal protein</keyword>
<keyword evidence="5 6" id="KW-0687">Ribonucleoprotein</keyword>
<evidence type="ECO:0000256" key="2">
    <source>
        <dbReference type="ARBA" id="ARBA00022730"/>
    </source>
</evidence>
<dbReference type="RefSeq" id="WP_148867732.1">
    <property type="nucleotide sequence ID" value="NZ_VNHO01000027.1"/>
</dbReference>
<dbReference type="FunFam" id="3.30.70.330:FF:000001">
    <property type="entry name" value="50S ribosomal protein L23"/>
    <property type="match status" value="1"/>
</dbReference>
<keyword evidence="2 6" id="KW-0699">rRNA-binding</keyword>
<evidence type="ECO:0000256" key="6">
    <source>
        <dbReference type="HAMAP-Rule" id="MF_01369"/>
    </source>
</evidence>
<dbReference type="PROSITE" id="PS00050">
    <property type="entry name" value="RIBOSOMAL_L23"/>
    <property type="match status" value="1"/>
</dbReference>
<dbReference type="NCBIfam" id="NF004359">
    <property type="entry name" value="PRK05738.1-3"/>
    <property type="match status" value="1"/>
</dbReference>
<dbReference type="NCBIfam" id="NF004364">
    <property type="entry name" value="PRK05738.2-5"/>
    <property type="match status" value="1"/>
</dbReference>
<dbReference type="Proteomes" id="UP000322294">
    <property type="component" value="Unassembled WGS sequence"/>
</dbReference>
<dbReference type="PANTHER" id="PTHR11620">
    <property type="entry name" value="60S RIBOSOMAL PROTEIN L23A"/>
    <property type="match status" value="1"/>
</dbReference>
<evidence type="ECO:0000256" key="4">
    <source>
        <dbReference type="ARBA" id="ARBA00022980"/>
    </source>
</evidence>
<proteinExistence type="inferred from homology"/>
<evidence type="ECO:0000256" key="7">
    <source>
        <dbReference type="RuleBase" id="RU003934"/>
    </source>
</evidence>
<dbReference type="NCBIfam" id="NF004363">
    <property type="entry name" value="PRK05738.2-4"/>
    <property type="match status" value="1"/>
</dbReference>
<dbReference type="GO" id="GO:0005840">
    <property type="term" value="C:ribosome"/>
    <property type="evidence" value="ECO:0007669"/>
    <property type="project" value="UniProtKB-KW"/>
</dbReference>
<dbReference type="Pfam" id="PF00276">
    <property type="entry name" value="Ribosomal_L23"/>
    <property type="match status" value="1"/>
</dbReference>
<dbReference type="GO" id="GO:0019843">
    <property type="term" value="F:rRNA binding"/>
    <property type="evidence" value="ECO:0007669"/>
    <property type="project" value="UniProtKB-UniRule"/>
</dbReference>
<protein>
    <recommendedName>
        <fullName evidence="6">Large ribosomal subunit protein uL23</fullName>
    </recommendedName>
</protein>
<reference evidence="8 9" key="1">
    <citation type="submission" date="2019-07" db="EMBL/GenBank/DDBJ databases">
        <title>Genomic Encyclopedia of Type Strains, Phase I: the one thousand microbial genomes (KMG-I) project.</title>
        <authorList>
            <person name="Kyrpides N."/>
        </authorList>
    </citation>
    <scope>NUCLEOTIDE SEQUENCE [LARGE SCALE GENOMIC DNA]</scope>
    <source>
        <strain evidence="8 9">DSM 16647</strain>
    </source>
</reference>
<dbReference type="GO" id="GO:0003735">
    <property type="term" value="F:structural constituent of ribosome"/>
    <property type="evidence" value="ECO:0007669"/>
    <property type="project" value="InterPro"/>
</dbReference>
<keyword evidence="9" id="KW-1185">Reference proteome</keyword>
<evidence type="ECO:0000256" key="1">
    <source>
        <dbReference type="ARBA" id="ARBA00006700"/>
    </source>
</evidence>
<evidence type="ECO:0000313" key="9">
    <source>
        <dbReference type="Proteomes" id="UP000322294"/>
    </source>
</evidence>
<dbReference type="GO" id="GO:0006412">
    <property type="term" value="P:translation"/>
    <property type="evidence" value="ECO:0007669"/>
    <property type="project" value="UniProtKB-UniRule"/>
</dbReference>
<keyword evidence="3 6" id="KW-0694">RNA-binding</keyword>
<dbReference type="Gene3D" id="3.30.70.330">
    <property type="match status" value="1"/>
</dbReference>
<accession>A0A5S5AI74</accession>
<organism evidence="8 9">
    <name type="scientific">Thermosediminibacter litoriperuensis</name>
    <dbReference type="NCBI Taxonomy" id="291989"/>
    <lineage>
        <taxon>Bacteria</taxon>
        <taxon>Bacillati</taxon>
        <taxon>Bacillota</taxon>
        <taxon>Clostridia</taxon>
        <taxon>Thermosediminibacterales</taxon>
        <taxon>Thermosediminibacteraceae</taxon>
        <taxon>Thermosediminibacter</taxon>
    </lineage>
</organism>
<dbReference type="GO" id="GO:1990904">
    <property type="term" value="C:ribonucleoprotein complex"/>
    <property type="evidence" value="ECO:0007669"/>
    <property type="project" value="UniProtKB-KW"/>
</dbReference>
<comment type="caution">
    <text evidence="8">The sequence shown here is derived from an EMBL/GenBank/DDBJ whole genome shotgun (WGS) entry which is preliminary data.</text>
</comment>
<dbReference type="OrthoDB" id="9793353at2"/>
<gene>
    <name evidence="6" type="primary">rplW</name>
    <name evidence="8" type="ORF">LZ11_02038</name>
</gene>
<dbReference type="InterPro" id="IPR012678">
    <property type="entry name" value="Ribosomal_uL23/eL15/eS24_sf"/>
</dbReference>